<accession>A0ABN5PE79</accession>
<protein>
    <submittedName>
        <fullName evidence="1">Uncharacterized protein</fullName>
    </submittedName>
</protein>
<sequence>MVFAISQEQSKLNLKHEVSVDNSTEVTKSKLQVFEDETKKRSYELPQTHPALSPKNVFTKGSTLIGGVKCLELNGYRVEAEIVAKKLINKFGCWPSAQEHVSLLEGKAYWDKTRSKVTRFNKRRVESIRAEMVAFAKLEVIWEDLIQSFVQPHSQN</sequence>
<organism evidence="1 2">
    <name type="scientific">Vibrio alfacsensis</name>
    <dbReference type="NCBI Taxonomy" id="1074311"/>
    <lineage>
        <taxon>Bacteria</taxon>
        <taxon>Pseudomonadati</taxon>
        <taxon>Pseudomonadota</taxon>
        <taxon>Gammaproteobacteria</taxon>
        <taxon>Vibrionales</taxon>
        <taxon>Vibrionaceae</taxon>
        <taxon>Vibrio</taxon>
    </lineage>
</organism>
<gene>
    <name evidence="1" type="ORF">D1115_10795</name>
</gene>
<proteinExistence type="predicted"/>
<evidence type="ECO:0000313" key="1">
    <source>
        <dbReference type="EMBL" id="AXY01565.1"/>
    </source>
</evidence>
<reference evidence="1 2" key="1">
    <citation type="submission" date="2018-08" db="EMBL/GenBank/DDBJ databases">
        <title>Genomic taxonomy of the Vibrionaceae family.</title>
        <authorList>
            <person name="Gomez-Gil B."/>
            <person name="Tanaka M."/>
            <person name="Sawabe T."/>
            <person name="Enciso-Ibarra K."/>
        </authorList>
    </citation>
    <scope>NUCLEOTIDE SEQUENCE [LARGE SCALE GENOMIC DNA]</scope>
    <source>
        <strain evidence="1 2">CAIM 1831</strain>
    </source>
</reference>
<dbReference type="EMBL" id="CP032093">
    <property type="protein sequence ID" value="AXY01565.1"/>
    <property type="molecule type" value="Genomic_DNA"/>
</dbReference>
<dbReference type="RefSeq" id="WP_128811327.1">
    <property type="nucleotide sequence ID" value="NZ_CP032093.1"/>
</dbReference>
<keyword evidence="2" id="KW-1185">Reference proteome</keyword>
<dbReference type="Proteomes" id="UP000262832">
    <property type="component" value="Chromosome I"/>
</dbReference>
<evidence type="ECO:0000313" key="2">
    <source>
        <dbReference type="Proteomes" id="UP000262832"/>
    </source>
</evidence>
<name>A0ABN5PE79_9VIBR</name>